<dbReference type="InterPro" id="IPR036179">
    <property type="entry name" value="Ig-like_dom_sf"/>
</dbReference>
<comment type="caution">
    <text evidence="7">The sequence shown here is derived from an EMBL/GenBank/DDBJ whole genome shotgun (WGS) entry which is preliminary data.</text>
</comment>
<evidence type="ECO:0000256" key="1">
    <source>
        <dbReference type="PROSITE-ProRule" id="PRU00285"/>
    </source>
</evidence>
<keyword evidence="8" id="KW-1185">Reference proteome</keyword>
<dbReference type="Gene3D" id="2.60.40.790">
    <property type="match status" value="1"/>
</dbReference>
<dbReference type="InterPro" id="IPR001879">
    <property type="entry name" value="GPCR_2_extracellular_dom"/>
</dbReference>
<dbReference type="EMBL" id="JRES01001110">
    <property type="protein sequence ID" value="KNC25475.1"/>
    <property type="molecule type" value="Genomic_DNA"/>
</dbReference>
<dbReference type="Pfam" id="PF13895">
    <property type="entry name" value="Ig_2"/>
    <property type="match status" value="1"/>
</dbReference>
<dbReference type="SUPFAM" id="SSF48726">
    <property type="entry name" value="Immunoglobulin"/>
    <property type="match status" value="2"/>
</dbReference>
<dbReference type="GO" id="GO:0016020">
    <property type="term" value="C:membrane"/>
    <property type="evidence" value="ECO:0007669"/>
    <property type="project" value="InterPro"/>
</dbReference>
<dbReference type="PROSITE" id="PS50227">
    <property type="entry name" value="G_PROTEIN_RECEP_F2_3"/>
    <property type="match status" value="1"/>
</dbReference>
<evidence type="ECO:0000259" key="5">
    <source>
        <dbReference type="PROSITE" id="PS50227"/>
    </source>
</evidence>
<organism evidence="7 8">
    <name type="scientific">Lucilia cuprina</name>
    <name type="common">Green bottle fly</name>
    <name type="synonym">Australian sheep blowfly</name>
    <dbReference type="NCBI Taxonomy" id="7375"/>
    <lineage>
        <taxon>Eukaryota</taxon>
        <taxon>Metazoa</taxon>
        <taxon>Ecdysozoa</taxon>
        <taxon>Arthropoda</taxon>
        <taxon>Hexapoda</taxon>
        <taxon>Insecta</taxon>
        <taxon>Pterygota</taxon>
        <taxon>Neoptera</taxon>
        <taxon>Endopterygota</taxon>
        <taxon>Diptera</taxon>
        <taxon>Brachycera</taxon>
        <taxon>Muscomorpha</taxon>
        <taxon>Oestroidea</taxon>
        <taxon>Calliphoridae</taxon>
        <taxon>Luciliinae</taxon>
        <taxon>Lucilia</taxon>
    </lineage>
</organism>
<feature type="domain" description="Ig-like" evidence="6">
    <location>
        <begin position="404"/>
        <end position="498"/>
    </location>
</feature>
<protein>
    <recommendedName>
        <fullName evidence="9">Ig-like domain-containing protein</fullName>
    </recommendedName>
</protein>
<dbReference type="InterPro" id="IPR003599">
    <property type="entry name" value="Ig_sub"/>
</dbReference>
<evidence type="ECO:0000313" key="7">
    <source>
        <dbReference type="EMBL" id="KNC25475.1"/>
    </source>
</evidence>
<dbReference type="InterPro" id="IPR007110">
    <property type="entry name" value="Ig-like_dom"/>
</dbReference>
<dbReference type="InterPro" id="IPR013783">
    <property type="entry name" value="Ig-like_fold"/>
</dbReference>
<feature type="compositionally biased region" description="Low complexity" evidence="3">
    <location>
        <begin position="693"/>
        <end position="717"/>
    </location>
</feature>
<dbReference type="PROSITE" id="PS01031">
    <property type="entry name" value="SHSP"/>
    <property type="match status" value="1"/>
</dbReference>
<evidence type="ECO:0000313" key="8">
    <source>
        <dbReference type="Proteomes" id="UP000037069"/>
    </source>
</evidence>
<dbReference type="Gene3D" id="2.60.40.10">
    <property type="entry name" value="Immunoglobulins"/>
    <property type="match status" value="1"/>
</dbReference>
<dbReference type="PANTHER" id="PTHR45813:SF8">
    <property type="entry name" value="IG-LIKE DOMAIN-CONTAINING PROTEIN"/>
    <property type="match status" value="1"/>
</dbReference>
<evidence type="ECO:0000259" key="6">
    <source>
        <dbReference type="PROSITE" id="PS50835"/>
    </source>
</evidence>
<feature type="non-terminal residue" evidence="7">
    <location>
        <position position="846"/>
    </location>
</feature>
<feature type="domain" description="Ig-like" evidence="6">
    <location>
        <begin position="75"/>
        <end position="116"/>
    </location>
</feature>
<proteinExistence type="inferred from homology"/>
<feature type="domain" description="G-protein coupled receptors family 2 profile 1" evidence="5">
    <location>
        <begin position="508"/>
        <end position="566"/>
    </location>
</feature>
<dbReference type="PROSITE" id="PS50835">
    <property type="entry name" value="IG_LIKE"/>
    <property type="match status" value="2"/>
</dbReference>
<evidence type="ECO:0000256" key="2">
    <source>
        <dbReference type="RuleBase" id="RU003616"/>
    </source>
</evidence>
<comment type="similarity">
    <text evidence="1 2">Belongs to the small heat shock protein (HSP20) family.</text>
</comment>
<reference evidence="7 8" key="1">
    <citation type="journal article" date="2015" name="Nat. Commun.">
        <title>Lucilia cuprina genome unlocks parasitic fly biology to underpin future interventions.</title>
        <authorList>
            <person name="Anstead C.A."/>
            <person name="Korhonen P.K."/>
            <person name="Young N.D."/>
            <person name="Hall R.S."/>
            <person name="Jex A.R."/>
            <person name="Murali S.C."/>
            <person name="Hughes D.S."/>
            <person name="Lee S.F."/>
            <person name="Perry T."/>
            <person name="Stroehlein A.J."/>
            <person name="Ansell B.R."/>
            <person name="Breugelmans B."/>
            <person name="Hofmann A."/>
            <person name="Qu J."/>
            <person name="Dugan S."/>
            <person name="Lee S.L."/>
            <person name="Chao H."/>
            <person name="Dinh H."/>
            <person name="Han Y."/>
            <person name="Doddapaneni H.V."/>
            <person name="Worley K.C."/>
            <person name="Muzny D.M."/>
            <person name="Ioannidis P."/>
            <person name="Waterhouse R.M."/>
            <person name="Zdobnov E.M."/>
            <person name="James P.J."/>
            <person name="Bagnall N.H."/>
            <person name="Kotze A.C."/>
            <person name="Gibbs R.A."/>
            <person name="Richards S."/>
            <person name="Batterham P."/>
            <person name="Gasser R.B."/>
        </authorList>
    </citation>
    <scope>NUCLEOTIDE SEQUENCE [LARGE SCALE GENOMIC DNA]</scope>
    <source>
        <strain evidence="7 8">LS</strain>
        <tissue evidence="7">Full body</tissue>
    </source>
</reference>
<dbReference type="SUPFAM" id="SSF49764">
    <property type="entry name" value="HSP20-like chaperones"/>
    <property type="match status" value="1"/>
</dbReference>
<feature type="region of interest" description="Disordered" evidence="3">
    <location>
        <begin position="693"/>
        <end position="733"/>
    </location>
</feature>
<dbReference type="Pfam" id="PF00011">
    <property type="entry name" value="HSP20"/>
    <property type="match status" value="1"/>
</dbReference>
<gene>
    <name evidence="7" type="ORF">FF38_09909</name>
</gene>
<evidence type="ECO:0000256" key="3">
    <source>
        <dbReference type="SAM" id="MobiDB-lite"/>
    </source>
</evidence>
<sequence length="846" mass="95021">MITALMRVLRNFNITKISDLELISNTTERLDITFHFFGIKGDSNRIREAITRMVERGKIGNITLVSNYHLFDENPPLNLLDLNVNQKQIIREDSEFILSCTAQGSARMQFQWFKDGIVVNASKATRPEGNTTMHWDWDWHYDHHWHRPWDSYRYHYKCPWRKRMWSSLIDFDWDFHHFDCYHQMPEWCHRSCLTGRVYVETGDEEDSCGKGTYKIVVDVHHFRADELKLKVKNFDTLILEGQHKDDRAQKTPALCITKQFVRKYKLPRNYDATLAKATLSKDGIISIIVPPPPAVDDVEREIEIQATESYFGSVEDKNKSKALEDEKPEQDVLGYNPRSGGLDIDGCIKEIWTTVLPPETKHIFTAILGISKANRLDEGIYTCKVTDWGVEQCRSLHVHIKSPPRLRVDPASVTLHKGDSLRVRCLSPGNDDIKRYAQLGYSWTRNGNLFQSDPKTVMWEDLYPDGSILKINNIQKSAEYSCVVSNTVKPVSKSVYITVIDRNAVHVCHAETAYAVHWPTSAPGGVAVISDCPRGFEGFSRRTCEKRDVGNSTWLPPDFSNCIRDELLMIYNNFRALVSGFQQTTTSELLKSSLHYTLQRYKHFLPGEAGFLIDMLHELDNYLQLKGTQLEREMAAEIILHILDKVMQNTQSLNSQQQIKKLQLLTQSAALNRETIAASQLATSTSTGSITQAQASASSSSSSSSSLSGSNSAGTSQHSITTLTQSSMEQRTVSATHMNVQTAATSVSSIATIASSSPSSSATLLSAAKGNQHQQQQQTLLNTATNRGGIVAVDSSSAVSSSGMTANDGGHSVLTVDEDSLSLDRLNSLRIYMTSIKTLPFNLRIY</sequence>
<dbReference type="SMART" id="SM00409">
    <property type="entry name" value="IG"/>
    <property type="match status" value="2"/>
</dbReference>
<dbReference type="InterPro" id="IPR036445">
    <property type="entry name" value="GPCR_2_extracell_dom_sf"/>
</dbReference>
<dbReference type="PANTHER" id="PTHR45813">
    <property type="entry name" value="IG-LIKE DOMAIN-CONTAINING PROTEIN"/>
    <property type="match status" value="1"/>
</dbReference>
<dbReference type="InterPro" id="IPR051587">
    <property type="entry name" value="Adhesion_GPCR"/>
</dbReference>
<dbReference type="CDD" id="cd06526">
    <property type="entry name" value="metazoan_ACD"/>
    <property type="match status" value="1"/>
</dbReference>
<dbReference type="GO" id="GO:0007189">
    <property type="term" value="P:adenylate cyclase-activating G protein-coupled receptor signaling pathway"/>
    <property type="evidence" value="ECO:0007669"/>
    <property type="project" value="TreeGrafter"/>
</dbReference>
<feature type="compositionally biased region" description="Polar residues" evidence="3">
    <location>
        <begin position="718"/>
        <end position="733"/>
    </location>
</feature>
<accession>A0A0L0BZL3</accession>
<dbReference type="Proteomes" id="UP000037069">
    <property type="component" value="Unassembled WGS sequence"/>
</dbReference>
<name>A0A0L0BZL3_LUCCU</name>
<feature type="domain" description="SHSP" evidence="4">
    <location>
        <begin position="194"/>
        <end position="307"/>
    </location>
</feature>
<dbReference type="Gene3D" id="4.10.1240.10">
    <property type="entry name" value="GPCR, family 2, extracellular hormone receptor domain"/>
    <property type="match status" value="1"/>
</dbReference>
<dbReference type="GO" id="GO:0004930">
    <property type="term" value="F:G protein-coupled receptor activity"/>
    <property type="evidence" value="ECO:0007669"/>
    <property type="project" value="InterPro"/>
</dbReference>
<dbReference type="InterPro" id="IPR002068">
    <property type="entry name" value="A-crystallin/Hsp20_dom"/>
</dbReference>
<dbReference type="InterPro" id="IPR008978">
    <property type="entry name" value="HSP20-like_chaperone"/>
</dbReference>
<evidence type="ECO:0008006" key="9">
    <source>
        <dbReference type="Google" id="ProtNLM"/>
    </source>
</evidence>
<evidence type="ECO:0000259" key="4">
    <source>
        <dbReference type="PROSITE" id="PS01031"/>
    </source>
</evidence>
<dbReference type="AlphaFoldDB" id="A0A0L0BZL3"/>
<dbReference type="STRING" id="7375.A0A0L0BZL3"/>